<dbReference type="EMBL" id="LR899753">
    <property type="protein sequence ID" value="CAD7242233.1"/>
    <property type="molecule type" value="Genomic_DNA"/>
</dbReference>
<proteinExistence type="predicted"/>
<evidence type="ECO:0000313" key="3">
    <source>
        <dbReference type="Proteomes" id="UP000677054"/>
    </source>
</evidence>
<protein>
    <submittedName>
        <fullName evidence="2">Uncharacterized protein</fullName>
    </submittedName>
</protein>
<sequence>MEEGTRDRTTKTCSSSKFWIFVFGTVAVTLFRVAQGMGWALRPGEKWEKYSVETNPDRSNVIVGTLVGLFVSNLVFSAACLLRLDFASIEALHGTLCAFLYTATGFGLIDNAKHTNSLNGESFVFASGFVCLLLGFSYAAVVLFFAWKELFGAIRECRY</sequence>
<evidence type="ECO:0000256" key="1">
    <source>
        <dbReference type="SAM" id="Phobius"/>
    </source>
</evidence>
<keyword evidence="3" id="KW-1185">Reference proteome</keyword>
<feature type="transmembrane region" description="Helical" evidence="1">
    <location>
        <begin position="124"/>
        <end position="147"/>
    </location>
</feature>
<gene>
    <name evidence="2" type="ORF">DSTB1V02_LOCUS2204</name>
</gene>
<feature type="transmembrane region" description="Helical" evidence="1">
    <location>
        <begin position="91"/>
        <end position="109"/>
    </location>
</feature>
<reference evidence="2" key="1">
    <citation type="submission" date="2020-11" db="EMBL/GenBank/DDBJ databases">
        <authorList>
            <person name="Tran Van P."/>
        </authorList>
    </citation>
    <scope>NUCLEOTIDE SEQUENCE</scope>
</reference>
<keyword evidence="1" id="KW-0812">Transmembrane</keyword>
<organism evidence="2">
    <name type="scientific">Darwinula stevensoni</name>
    <dbReference type="NCBI Taxonomy" id="69355"/>
    <lineage>
        <taxon>Eukaryota</taxon>
        <taxon>Metazoa</taxon>
        <taxon>Ecdysozoa</taxon>
        <taxon>Arthropoda</taxon>
        <taxon>Crustacea</taxon>
        <taxon>Oligostraca</taxon>
        <taxon>Ostracoda</taxon>
        <taxon>Podocopa</taxon>
        <taxon>Podocopida</taxon>
        <taxon>Darwinulocopina</taxon>
        <taxon>Darwinuloidea</taxon>
        <taxon>Darwinulidae</taxon>
        <taxon>Darwinula</taxon>
    </lineage>
</organism>
<keyword evidence="1" id="KW-1133">Transmembrane helix</keyword>
<feature type="transmembrane region" description="Helical" evidence="1">
    <location>
        <begin position="18"/>
        <end position="41"/>
    </location>
</feature>
<feature type="transmembrane region" description="Helical" evidence="1">
    <location>
        <begin position="61"/>
        <end position="84"/>
    </location>
</feature>
<keyword evidence="1" id="KW-0472">Membrane</keyword>
<dbReference type="EMBL" id="CAJPEV010000236">
    <property type="protein sequence ID" value="CAG0882787.1"/>
    <property type="molecule type" value="Genomic_DNA"/>
</dbReference>
<accession>A0A7R8X9R3</accession>
<dbReference type="Proteomes" id="UP000677054">
    <property type="component" value="Unassembled WGS sequence"/>
</dbReference>
<evidence type="ECO:0000313" key="2">
    <source>
        <dbReference type="EMBL" id="CAD7242233.1"/>
    </source>
</evidence>
<dbReference type="AlphaFoldDB" id="A0A7R8X9R3"/>
<name>A0A7R8X9R3_9CRUS</name>